<protein>
    <submittedName>
        <fullName evidence="1">DUF2170 family protein</fullName>
    </submittedName>
</protein>
<reference evidence="1 2" key="1">
    <citation type="submission" date="2024-07" db="EMBL/GenBank/DDBJ databases">
        <title>Novosphingobium kalidii RD2P27.</title>
        <authorList>
            <person name="Sun J.-Q."/>
        </authorList>
    </citation>
    <scope>NUCLEOTIDE SEQUENCE [LARGE SCALE GENOMIC DNA]</scope>
    <source>
        <strain evidence="1 2">RD2P27</strain>
    </source>
</reference>
<evidence type="ECO:0000313" key="1">
    <source>
        <dbReference type="EMBL" id="MET1756827.1"/>
    </source>
</evidence>
<accession>A0ABV2D4N0</accession>
<organism evidence="1 2">
    <name type="scientific">Novosphingobium kalidii</name>
    <dbReference type="NCBI Taxonomy" id="3230299"/>
    <lineage>
        <taxon>Bacteria</taxon>
        <taxon>Pseudomonadati</taxon>
        <taxon>Pseudomonadota</taxon>
        <taxon>Alphaproteobacteria</taxon>
        <taxon>Sphingomonadales</taxon>
        <taxon>Sphingomonadaceae</taxon>
        <taxon>Novosphingobium</taxon>
    </lineage>
</organism>
<dbReference type="Pfam" id="PF09938">
    <property type="entry name" value="DUF2170"/>
    <property type="match status" value="1"/>
</dbReference>
<dbReference type="RefSeq" id="WP_353985322.1">
    <property type="nucleotide sequence ID" value="NZ_JBEWLY010000024.1"/>
</dbReference>
<dbReference type="EMBL" id="JBEWLY010000024">
    <property type="protein sequence ID" value="MET1756827.1"/>
    <property type="molecule type" value="Genomic_DNA"/>
</dbReference>
<gene>
    <name evidence="1" type="ORF">ABVV53_15380</name>
</gene>
<dbReference type="InterPro" id="IPR019231">
    <property type="entry name" value="DUF2170"/>
</dbReference>
<keyword evidence="2" id="KW-1185">Reference proteome</keyword>
<dbReference type="Proteomes" id="UP001548713">
    <property type="component" value="Unassembled WGS sequence"/>
</dbReference>
<name>A0ABV2D4N0_9SPHN</name>
<sequence length="152" mass="16580">MNAEWPVPPGGWDISSLTRLFAADPEELGDVDVNVEQGSDVLRITLKERGQLDVLMVASGEQILCSVLLTPCETIPQREQFERRALSVHKLIPLSTFGISNLGGTEWYELFGSLSARSTAEALIEEVAVLAANAVEAAEWITEWIEAEGEPA</sequence>
<proteinExistence type="predicted"/>
<evidence type="ECO:0000313" key="2">
    <source>
        <dbReference type="Proteomes" id="UP001548713"/>
    </source>
</evidence>
<comment type="caution">
    <text evidence="1">The sequence shown here is derived from an EMBL/GenBank/DDBJ whole genome shotgun (WGS) entry which is preliminary data.</text>
</comment>